<evidence type="ECO:0000313" key="2">
    <source>
        <dbReference type="EMBL" id="PMD29152.1"/>
    </source>
</evidence>
<gene>
    <name evidence="2" type="ORF">L207DRAFT_593743</name>
</gene>
<proteinExistence type="predicted"/>
<feature type="region of interest" description="Disordered" evidence="1">
    <location>
        <begin position="25"/>
        <end position="101"/>
    </location>
</feature>
<sequence length="112" mass="11779">MSENTSASSLPIVNIGSVEVMGRCVPHLRGGAGDSDDSDSGYEADSEKNDDESADEASDDEASSGGNQSDTWNDYYADSDGDSDNCYTSDNGNSSDGKRDELYITAAKIQDS</sequence>
<feature type="compositionally biased region" description="Acidic residues" evidence="1">
    <location>
        <begin position="34"/>
        <end position="62"/>
    </location>
</feature>
<evidence type="ECO:0000313" key="3">
    <source>
        <dbReference type="Proteomes" id="UP000235786"/>
    </source>
</evidence>
<evidence type="ECO:0000256" key="1">
    <source>
        <dbReference type="SAM" id="MobiDB-lite"/>
    </source>
</evidence>
<feature type="compositionally biased region" description="Polar residues" evidence="1">
    <location>
        <begin position="85"/>
        <end position="95"/>
    </location>
</feature>
<dbReference type="EMBL" id="KZ613977">
    <property type="protein sequence ID" value="PMD29152.1"/>
    <property type="molecule type" value="Genomic_DNA"/>
</dbReference>
<dbReference type="AlphaFoldDB" id="A0A2J6QSA6"/>
<protein>
    <submittedName>
        <fullName evidence="2">Uncharacterized protein</fullName>
    </submittedName>
</protein>
<reference evidence="2 3" key="1">
    <citation type="submission" date="2016-04" db="EMBL/GenBank/DDBJ databases">
        <title>A degradative enzymes factory behind the ericoid mycorrhizal symbiosis.</title>
        <authorList>
            <consortium name="DOE Joint Genome Institute"/>
            <person name="Martino E."/>
            <person name="Morin E."/>
            <person name="Grelet G."/>
            <person name="Kuo A."/>
            <person name="Kohler A."/>
            <person name="Daghino S."/>
            <person name="Barry K."/>
            <person name="Choi C."/>
            <person name="Cichocki N."/>
            <person name="Clum A."/>
            <person name="Copeland A."/>
            <person name="Hainaut M."/>
            <person name="Haridas S."/>
            <person name="Labutti K."/>
            <person name="Lindquist E."/>
            <person name="Lipzen A."/>
            <person name="Khouja H.-R."/>
            <person name="Murat C."/>
            <person name="Ohm R."/>
            <person name="Olson A."/>
            <person name="Spatafora J."/>
            <person name="Veneault-Fourrey C."/>
            <person name="Henrissat B."/>
            <person name="Grigoriev I."/>
            <person name="Martin F."/>
            <person name="Perotto S."/>
        </authorList>
    </citation>
    <scope>NUCLEOTIDE SEQUENCE [LARGE SCALE GENOMIC DNA]</scope>
    <source>
        <strain evidence="2 3">F</strain>
    </source>
</reference>
<organism evidence="2 3">
    <name type="scientific">Hyaloscypha variabilis (strain UAMH 11265 / GT02V1 / F)</name>
    <name type="common">Meliniomyces variabilis</name>
    <dbReference type="NCBI Taxonomy" id="1149755"/>
    <lineage>
        <taxon>Eukaryota</taxon>
        <taxon>Fungi</taxon>
        <taxon>Dikarya</taxon>
        <taxon>Ascomycota</taxon>
        <taxon>Pezizomycotina</taxon>
        <taxon>Leotiomycetes</taxon>
        <taxon>Helotiales</taxon>
        <taxon>Hyaloscyphaceae</taxon>
        <taxon>Hyaloscypha</taxon>
        <taxon>Hyaloscypha variabilis</taxon>
    </lineage>
</organism>
<accession>A0A2J6QSA6</accession>
<name>A0A2J6QSA6_HYAVF</name>
<keyword evidence="3" id="KW-1185">Reference proteome</keyword>
<dbReference type="Proteomes" id="UP000235786">
    <property type="component" value="Unassembled WGS sequence"/>
</dbReference>